<dbReference type="EMBL" id="CP046268">
    <property type="protein sequence ID" value="QMV15905.1"/>
    <property type="molecule type" value="Genomic_DNA"/>
</dbReference>
<dbReference type="Pfam" id="PF07219">
    <property type="entry name" value="HemY_N"/>
    <property type="match status" value="1"/>
</dbReference>
<evidence type="ECO:0000256" key="3">
    <source>
        <dbReference type="ARBA" id="ARBA00004744"/>
    </source>
</evidence>
<keyword evidence="7 10" id="KW-1133">Transmembrane helix</keyword>
<keyword evidence="15" id="KW-1185">Reference proteome</keyword>
<evidence type="ECO:0000256" key="10">
    <source>
        <dbReference type="SAM" id="Phobius"/>
    </source>
</evidence>
<name>A0A1N6MA59_9VIBR</name>
<protein>
    <submittedName>
        <fullName evidence="12 13">Protoheme IX biogenesis protein</fullName>
    </submittedName>
</protein>
<evidence type="ECO:0000256" key="7">
    <source>
        <dbReference type="ARBA" id="ARBA00022989"/>
    </source>
</evidence>
<keyword evidence="4" id="KW-1003">Cell membrane</keyword>
<reference evidence="12" key="2">
    <citation type="submission" date="2019-11" db="EMBL/GenBank/DDBJ databases">
        <authorList>
            <person name="January G."/>
            <person name="Bunk B."/>
        </authorList>
    </citation>
    <scope>NUCLEOTIDE SEQUENCE</scope>
    <source>
        <strain evidence="12">3.6</strain>
    </source>
</reference>
<dbReference type="GO" id="GO:0042168">
    <property type="term" value="P:heme metabolic process"/>
    <property type="evidence" value="ECO:0007669"/>
    <property type="project" value="InterPro"/>
</dbReference>
<evidence type="ECO:0000313" key="13">
    <source>
        <dbReference type="EMBL" id="SIO96257.1"/>
    </source>
</evidence>
<comment type="function">
    <text evidence="1">Involved in a late step of protoheme IX synthesis.</text>
</comment>
<dbReference type="SUPFAM" id="SSF48452">
    <property type="entry name" value="TPR-like"/>
    <property type="match status" value="2"/>
</dbReference>
<dbReference type="InterPro" id="IPR005254">
    <property type="entry name" value="Heme_biosyn_assoc_TPR_pro"/>
</dbReference>
<reference evidence="12 15" key="3">
    <citation type="journal article" date="2020" name="J. Nat. Prod.">
        <title>Genomics-Metabolomics Profiling Disclosed Marine Vibrio spartinae 3.6 as a Producer of a New Branched Side Chain Prodigiosin.</title>
        <authorList>
            <person name="Vitale G.A."/>
            <person name="Sciarretta M."/>
            <person name="Palma Esposito F."/>
            <person name="January G.G."/>
            <person name="Giaccio M."/>
            <person name="Bunk B."/>
            <person name="Sproer C."/>
            <person name="Bajerski F."/>
            <person name="Power D."/>
            <person name="Festa C."/>
            <person name="Monti M.C."/>
            <person name="D'Auria M.V."/>
            <person name="de Pascale D."/>
        </authorList>
    </citation>
    <scope>NUCLEOTIDE SEQUENCE [LARGE SCALE GENOMIC DNA]</scope>
    <source>
        <strain evidence="12 15">3.6</strain>
    </source>
</reference>
<evidence type="ECO:0000256" key="2">
    <source>
        <dbReference type="ARBA" id="ARBA00004429"/>
    </source>
</evidence>
<dbReference type="OrthoDB" id="7067577at2"/>
<dbReference type="UniPathway" id="UPA00252"/>
<evidence type="ECO:0000256" key="5">
    <source>
        <dbReference type="ARBA" id="ARBA00022519"/>
    </source>
</evidence>
<dbReference type="AlphaFoldDB" id="A0A1N6MA59"/>
<comment type="pathway">
    <text evidence="3">Porphyrin-containing compound metabolism; protoheme biosynthesis.</text>
</comment>
<keyword evidence="9" id="KW-0627">Porphyrin biosynthesis</keyword>
<dbReference type="Proteomes" id="UP000184774">
    <property type="component" value="Unassembled WGS sequence"/>
</dbReference>
<evidence type="ECO:0000256" key="8">
    <source>
        <dbReference type="ARBA" id="ARBA00023136"/>
    </source>
</evidence>
<gene>
    <name evidence="13" type="ORF">VSP9026_04041</name>
    <name evidence="12" type="ORF">Vspart_03276</name>
</gene>
<feature type="transmembrane region" description="Helical" evidence="10">
    <location>
        <begin position="43"/>
        <end position="62"/>
    </location>
</feature>
<evidence type="ECO:0000256" key="6">
    <source>
        <dbReference type="ARBA" id="ARBA00022692"/>
    </source>
</evidence>
<evidence type="ECO:0000256" key="4">
    <source>
        <dbReference type="ARBA" id="ARBA00022475"/>
    </source>
</evidence>
<evidence type="ECO:0000313" key="14">
    <source>
        <dbReference type="Proteomes" id="UP000184774"/>
    </source>
</evidence>
<comment type="subcellular location">
    <subcellularLocation>
        <location evidence="2">Cell inner membrane</location>
        <topology evidence="2">Multi-pass membrane protein</topology>
    </subcellularLocation>
</comment>
<dbReference type="Gene3D" id="1.25.40.10">
    <property type="entry name" value="Tetratricopeptide repeat domain"/>
    <property type="match status" value="1"/>
</dbReference>
<keyword evidence="6 10" id="KW-0812">Transmembrane</keyword>
<dbReference type="NCBIfam" id="TIGR00540">
    <property type="entry name" value="TPR_hemY_coli"/>
    <property type="match status" value="1"/>
</dbReference>
<dbReference type="GO" id="GO:0006779">
    <property type="term" value="P:porphyrin-containing compound biosynthetic process"/>
    <property type="evidence" value="ECO:0007669"/>
    <property type="project" value="UniProtKB-KW"/>
</dbReference>
<proteinExistence type="predicted"/>
<evidence type="ECO:0000313" key="15">
    <source>
        <dbReference type="Proteomes" id="UP000515264"/>
    </source>
</evidence>
<dbReference type="GO" id="GO:0005886">
    <property type="term" value="C:plasma membrane"/>
    <property type="evidence" value="ECO:0007669"/>
    <property type="project" value="UniProtKB-SubCell"/>
</dbReference>
<feature type="domain" description="HemY N-terminal" evidence="11">
    <location>
        <begin position="26"/>
        <end position="132"/>
    </location>
</feature>
<sequence length="394" mass="44989">MIRAIFLFAVLGIGLYVGTQYSGQQGYVLISIANKTIEMSVTTLILLVIALLAVLFGIEFLLKKALHISSSTWNWFGSRKLKQSRRDTNEGIVKLIEGDWKQAEKKVTRLAKNHDMPLLCYLIASEAALEQGNQEKRDHYLSLAAKQENSTLAVELTKARQFTKEQRYQDAFNVLSEVAIQHPDNPVVVSLLKTTYHHLRQWQPLLGLMPQLRKLKLAGEEEIIRLEIESRSHLMEQAAAIRGKETLTEYWKDLPKRLKNTPELMVCYVQLLLKHQGDEEAFSLLKEQIKKHPNSNSYPLLPELNLESRQPVIKLLQDVIRKDEQHAEAHSALAQLYFQEKKLPLAQGHLEKALQIRNSISDYQLLAQVLEQQNMSQAAHHVSKKALSLIEPTS</sequence>
<evidence type="ECO:0000256" key="9">
    <source>
        <dbReference type="ARBA" id="ARBA00023244"/>
    </source>
</evidence>
<evidence type="ECO:0000256" key="1">
    <source>
        <dbReference type="ARBA" id="ARBA00002962"/>
    </source>
</evidence>
<keyword evidence="5" id="KW-0997">Cell inner membrane</keyword>
<evidence type="ECO:0000259" key="11">
    <source>
        <dbReference type="Pfam" id="PF07219"/>
    </source>
</evidence>
<reference evidence="13 14" key="1">
    <citation type="submission" date="2016-12" db="EMBL/GenBank/DDBJ databases">
        <authorList>
            <person name="Song W.-J."/>
            <person name="Kurnit D.M."/>
        </authorList>
    </citation>
    <scope>NUCLEOTIDE SEQUENCE [LARGE SCALE GENOMIC DNA]</scope>
    <source>
        <strain evidence="13 14">CECT 9026</strain>
    </source>
</reference>
<dbReference type="EMBL" id="FSSB01000028">
    <property type="protein sequence ID" value="SIO96257.1"/>
    <property type="molecule type" value="Genomic_DNA"/>
</dbReference>
<evidence type="ECO:0000313" key="12">
    <source>
        <dbReference type="EMBL" id="QMV15905.1"/>
    </source>
</evidence>
<organism evidence="13 14">
    <name type="scientific">Vibrio spartinae</name>
    <dbReference type="NCBI Taxonomy" id="1918945"/>
    <lineage>
        <taxon>Bacteria</taxon>
        <taxon>Pseudomonadati</taxon>
        <taxon>Pseudomonadota</taxon>
        <taxon>Gammaproteobacteria</taxon>
        <taxon>Vibrionales</taxon>
        <taxon>Vibrionaceae</taxon>
        <taxon>Vibrio</taxon>
    </lineage>
</organism>
<dbReference type="InterPro" id="IPR011990">
    <property type="entry name" value="TPR-like_helical_dom_sf"/>
</dbReference>
<dbReference type="Proteomes" id="UP000515264">
    <property type="component" value="Chromosome 1"/>
</dbReference>
<accession>A0A1N6MA59</accession>
<dbReference type="RefSeq" id="WP_074374690.1">
    <property type="nucleotide sequence ID" value="NZ_AP024907.1"/>
</dbReference>
<keyword evidence="8 10" id="KW-0472">Membrane</keyword>
<dbReference type="InterPro" id="IPR010817">
    <property type="entry name" value="HemY_N"/>
</dbReference>